<evidence type="ECO:0000313" key="4">
    <source>
        <dbReference type="Proteomes" id="UP000283855"/>
    </source>
</evidence>
<organism evidence="3 4">
    <name type="scientific">Phocaeicola coprophilus</name>
    <dbReference type="NCBI Taxonomy" id="387090"/>
    <lineage>
        <taxon>Bacteria</taxon>
        <taxon>Pseudomonadati</taxon>
        <taxon>Bacteroidota</taxon>
        <taxon>Bacteroidia</taxon>
        <taxon>Bacteroidales</taxon>
        <taxon>Bacteroidaceae</taxon>
        <taxon>Phocaeicola</taxon>
    </lineage>
</organism>
<protein>
    <submittedName>
        <fullName evidence="3">Uncharacterized protein</fullName>
    </submittedName>
</protein>
<keyword evidence="2" id="KW-0812">Transmembrane</keyword>
<feature type="compositionally biased region" description="Basic and acidic residues" evidence="1">
    <location>
        <begin position="32"/>
        <end position="52"/>
    </location>
</feature>
<feature type="compositionally biased region" description="Basic and acidic residues" evidence="1">
    <location>
        <begin position="10"/>
        <end position="22"/>
    </location>
</feature>
<evidence type="ECO:0000313" key="3">
    <source>
        <dbReference type="EMBL" id="RHA78982.1"/>
    </source>
</evidence>
<accession>A0A413T571</accession>
<comment type="caution">
    <text evidence="3">The sequence shown here is derived from an EMBL/GenBank/DDBJ whole genome shotgun (WGS) entry which is preliminary data.</text>
</comment>
<keyword evidence="2" id="KW-0472">Membrane</keyword>
<dbReference type="Proteomes" id="UP000283855">
    <property type="component" value="Unassembled WGS sequence"/>
</dbReference>
<evidence type="ECO:0000256" key="1">
    <source>
        <dbReference type="SAM" id="MobiDB-lite"/>
    </source>
</evidence>
<dbReference type="EMBL" id="QSFT01000001">
    <property type="protein sequence ID" value="RHA78982.1"/>
    <property type="molecule type" value="Genomic_DNA"/>
</dbReference>
<feature type="region of interest" description="Disordered" evidence="1">
    <location>
        <begin position="1"/>
        <end position="52"/>
    </location>
</feature>
<proteinExistence type="predicted"/>
<dbReference type="AlphaFoldDB" id="A0A413T571"/>
<reference evidence="3 4" key="1">
    <citation type="submission" date="2018-08" db="EMBL/GenBank/DDBJ databases">
        <title>A genome reference for cultivated species of the human gut microbiota.</title>
        <authorList>
            <person name="Zou Y."/>
            <person name="Xue W."/>
            <person name="Luo G."/>
        </authorList>
    </citation>
    <scope>NUCLEOTIDE SEQUENCE [LARGE SCALE GENOMIC DNA]</scope>
    <source>
        <strain evidence="3 4">AM42-38</strain>
    </source>
</reference>
<evidence type="ECO:0000256" key="2">
    <source>
        <dbReference type="SAM" id="Phobius"/>
    </source>
</evidence>
<name>A0A413T571_9BACT</name>
<keyword evidence="2" id="KW-1133">Transmembrane helix</keyword>
<feature type="transmembrane region" description="Helical" evidence="2">
    <location>
        <begin position="71"/>
        <end position="93"/>
    </location>
</feature>
<sequence length="96" mass="10731">MPEGVGLTAHDGRLSLRAESDGKGGVNITAQHEGEERKVIQEEKTTSNRIRDEAESQLEELKETRPGVQGWLTGTALTLLGIFLIWQLIKYYLSKH</sequence>
<gene>
    <name evidence="3" type="ORF">DW921_00525</name>
</gene>